<dbReference type="InterPro" id="IPR010998">
    <property type="entry name" value="Integrase_recombinase_N"/>
</dbReference>
<accession>A0A5R9BUY1</accession>
<dbReference type="OrthoDB" id="9803188at2"/>
<dbReference type="InterPro" id="IPR028259">
    <property type="entry name" value="AP2-like_int_N"/>
</dbReference>
<organism evidence="6 7">
    <name type="scientific">Pediococcus stilesii</name>
    <dbReference type="NCBI Taxonomy" id="331679"/>
    <lineage>
        <taxon>Bacteria</taxon>
        <taxon>Bacillati</taxon>
        <taxon>Bacillota</taxon>
        <taxon>Bacilli</taxon>
        <taxon>Lactobacillales</taxon>
        <taxon>Lactobacillaceae</taxon>
        <taxon>Pediococcus</taxon>
    </lineage>
</organism>
<dbReference type="InterPro" id="IPR050808">
    <property type="entry name" value="Phage_Integrase"/>
</dbReference>
<dbReference type="Proteomes" id="UP000305541">
    <property type="component" value="Unassembled WGS sequence"/>
</dbReference>
<dbReference type="InterPro" id="IPR013762">
    <property type="entry name" value="Integrase-like_cat_sf"/>
</dbReference>
<evidence type="ECO:0000256" key="2">
    <source>
        <dbReference type="ARBA" id="ARBA00022908"/>
    </source>
</evidence>
<dbReference type="CDD" id="cd01189">
    <property type="entry name" value="INT_ICEBs1_C_like"/>
    <property type="match status" value="1"/>
</dbReference>
<evidence type="ECO:0000256" key="3">
    <source>
        <dbReference type="ARBA" id="ARBA00023125"/>
    </source>
</evidence>
<name>A0A5R9BUY1_9LACO</name>
<dbReference type="InterPro" id="IPR011010">
    <property type="entry name" value="DNA_brk_join_enz"/>
</dbReference>
<dbReference type="GO" id="GO:0006310">
    <property type="term" value="P:DNA recombination"/>
    <property type="evidence" value="ECO:0007669"/>
    <property type="project" value="UniProtKB-KW"/>
</dbReference>
<gene>
    <name evidence="6" type="ORF">FEZ51_05385</name>
</gene>
<dbReference type="SUPFAM" id="SSF56349">
    <property type="entry name" value="DNA breaking-rejoining enzymes"/>
    <property type="match status" value="1"/>
</dbReference>
<dbReference type="PROSITE" id="PS51898">
    <property type="entry name" value="TYR_RECOMBINASE"/>
    <property type="match status" value="1"/>
</dbReference>
<evidence type="ECO:0000313" key="7">
    <source>
        <dbReference type="Proteomes" id="UP000305541"/>
    </source>
</evidence>
<sequence>MAQIKKYTLENGDSRYQFQIYAGIDPQTGKKKKTRRRGFKTRKEANLALSRLTLELENQSDLTIDKNILFIDIYHEWYSQYQNTVRESTLVRTDGLFQNHILPEFGNKRINTIPINQVQKAVNKWFGQVLRNYRRWYHYTSQVFEFALKRGYIERNVARLITMPKRAEKPGEEHYNFWTKEELRLFFSKINATKDLEKYTLFRTLALTGIRRGECLALTWNDINFENSTLEINKTLTQGLKGRQIIQAPKTKASRRTIDLDPETVVFLKKYRIYQQKDFLLRGFNTVKKDQLVFPNTLNGYKPLNTPSKWLHSIIDDMDIKPITIHGFRHTHCSALFSAGASIKEVQQRLGHTDIKTTMDIYTHVTHEQNKEAVKKLINYLDF</sequence>
<dbReference type="PANTHER" id="PTHR30629:SF2">
    <property type="entry name" value="PROPHAGE INTEGRASE INTS-RELATED"/>
    <property type="match status" value="1"/>
</dbReference>
<dbReference type="Gene3D" id="1.10.150.130">
    <property type="match status" value="1"/>
</dbReference>
<dbReference type="Pfam" id="PF14657">
    <property type="entry name" value="Arm-DNA-bind_4"/>
    <property type="match status" value="1"/>
</dbReference>
<comment type="similarity">
    <text evidence="1">Belongs to the 'phage' integrase family.</text>
</comment>
<keyword evidence="4" id="KW-0233">DNA recombination</keyword>
<evidence type="ECO:0000259" key="5">
    <source>
        <dbReference type="PROSITE" id="PS51898"/>
    </source>
</evidence>
<dbReference type="PANTHER" id="PTHR30629">
    <property type="entry name" value="PROPHAGE INTEGRASE"/>
    <property type="match status" value="1"/>
</dbReference>
<reference evidence="6 7" key="1">
    <citation type="submission" date="2019-05" db="EMBL/GenBank/DDBJ databases">
        <title>The metagenome of a microbial culture collection derived from dairy environment covers the genomic content of the human microbiome.</title>
        <authorList>
            <person name="Roder T."/>
            <person name="Wuthrich D."/>
            <person name="Sattari Z."/>
            <person name="Von Ah U."/>
            <person name="Bar C."/>
            <person name="Ronchi F."/>
            <person name="Macpherson A.J."/>
            <person name="Ganal-Vonarburg S.C."/>
            <person name="Bruggmann R."/>
            <person name="Vergeres G."/>
        </authorList>
    </citation>
    <scope>NUCLEOTIDE SEQUENCE [LARGE SCALE GENOMIC DNA]</scope>
    <source>
        <strain evidence="6 7">FAM 18815</strain>
    </source>
</reference>
<dbReference type="RefSeq" id="WP_138474288.1">
    <property type="nucleotide sequence ID" value="NZ_VBTH01000007.1"/>
</dbReference>
<dbReference type="GO" id="GO:0003677">
    <property type="term" value="F:DNA binding"/>
    <property type="evidence" value="ECO:0007669"/>
    <property type="project" value="UniProtKB-KW"/>
</dbReference>
<feature type="domain" description="Tyr recombinase" evidence="5">
    <location>
        <begin position="173"/>
        <end position="375"/>
    </location>
</feature>
<dbReference type="InterPro" id="IPR004107">
    <property type="entry name" value="Integrase_SAM-like_N"/>
</dbReference>
<protein>
    <submittedName>
        <fullName evidence="6">Site-specific integrase</fullName>
    </submittedName>
</protein>
<evidence type="ECO:0000313" key="6">
    <source>
        <dbReference type="EMBL" id="TLQ04494.1"/>
    </source>
</evidence>
<dbReference type="GO" id="GO:0015074">
    <property type="term" value="P:DNA integration"/>
    <property type="evidence" value="ECO:0007669"/>
    <property type="project" value="UniProtKB-KW"/>
</dbReference>
<dbReference type="Pfam" id="PF00589">
    <property type="entry name" value="Phage_integrase"/>
    <property type="match status" value="1"/>
</dbReference>
<keyword evidence="3" id="KW-0238">DNA-binding</keyword>
<dbReference type="EMBL" id="VBTH01000007">
    <property type="protein sequence ID" value="TLQ04494.1"/>
    <property type="molecule type" value="Genomic_DNA"/>
</dbReference>
<dbReference type="Pfam" id="PF14659">
    <property type="entry name" value="Phage_int_SAM_3"/>
    <property type="match status" value="1"/>
</dbReference>
<evidence type="ECO:0000256" key="1">
    <source>
        <dbReference type="ARBA" id="ARBA00008857"/>
    </source>
</evidence>
<dbReference type="AlphaFoldDB" id="A0A5R9BUY1"/>
<comment type="caution">
    <text evidence="6">The sequence shown here is derived from an EMBL/GenBank/DDBJ whole genome shotgun (WGS) entry which is preliminary data.</text>
</comment>
<proteinExistence type="inferred from homology"/>
<keyword evidence="2" id="KW-0229">DNA integration</keyword>
<dbReference type="Gene3D" id="1.10.443.10">
    <property type="entry name" value="Intergrase catalytic core"/>
    <property type="match status" value="1"/>
</dbReference>
<dbReference type="InterPro" id="IPR002104">
    <property type="entry name" value="Integrase_catalytic"/>
</dbReference>
<evidence type="ECO:0000256" key="4">
    <source>
        <dbReference type="ARBA" id="ARBA00023172"/>
    </source>
</evidence>